<feature type="compositionally biased region" description="Low complexity" evidence="1">
    <location>
        <begin position="365"/>
        <end position="375"/>
    </location>
</feature>
<dbReference type="InterPro" id="IPR055411">
    <property type="entry name" value="LRR_FXL15/At3g58940/PEG3-like"/>
</dbReference>
<dbReference type="SUPFAM" id="SSF52047">
    <property type="entry name" value="RNI-like"/>
    <property type="match status" value="1"/>
</dbReference>
<protein>
    <recommendedName>
        <fullName evidence="2">F-box/LRR-repeat protein 15/At3g58940/PEG3-like LRR domain-containing protein</fullName>
    </recommendedName>
</protein>
<evidence type="ECO:0000259" key="2">
    <source>
        <dbReference type="Pfam" id="PF24758"/>
    </source>
</evidence>
<dbReference type="PANTHER" id="PTHR34223">
    <property type="entry name" value="OS11G0201299 PROTEIN"/>
    <property type="match status" value="1"/>
</dbReference>
<comment type="caution">
    <text evidence="3">The sequence shown here is derived from an EMBL/GenBank/DDBJ whole genome shotgun (WGS) entry which is preliminary data.</text>
</comment>
<evidence type="ECO:0000256" key="1">
    <source>
        <dbReference type="SAM" id="MobiDB-lite"/>
    </source>
</evidence>
<keyword evidence="4" id="KW-1185">Reference proteome</keyword>
<sequence length="453" mass="51608">MRTVVRMRRLSRRWRHLCESLQFICLSSEDFESWSNVKFTRFLNNLFLLRAKVNLHTFQLHWCCTRSLECSDVMMWIAYAVKHNVKVLDVEVAGYDRPFLPHCIFTCPSLQELNLQLEGVSDELILLMLPVTINFPSLRKLRLADVEMSQVSLDRIIAQSPVLEDLELKNCAKYFTLIDSKVLKRLAFDGFEDCPCRDRLTIAAPQLIHFKCIGCPLENISWRGQPSLESAHIETSGHTFDGEYGFTGIISHAKRLELLTFNGTDVKFPKAGKRAGANAMLSTEMALQCPHLQEVIIHCSKGDEGIDTMVNAMVANGVSLEKIQITFYEDIVEKCRSEVARKTQERRKQFSIFEKTLKENPEWVDNSSYAGSDSDNSNDDDGDNDDESGADDEDEDAESGDENGDDDAMEDEDDDDEMGDEDDDDDDEMEDEDDSDDDMEEDGVNEHDNDDDR</sequence>
<dbReference type="PANTHER" id="PTHR34223:SF44">
    <property type="entry name" value="OS01G0789000 PROTEIN"/>
    <property type="match status" value="1"/>
</dbReference>
<name>A0A5J9VFV8_9POAL</name>
<feature type="compositionally biased region" description="Acidic residues" evidence="1">
    <location>
        <begin position="376"/>
        <end position="453"/>
    </location>
</feature>
<evidence type="ECO:0000313" key="3">
    <source>
        <dbReference type="EMBL" id="TVU34845.1"/>
    </source>
</evidence>
<dbReference type="Proteomes" id="UP000324897">
    <property type="component" value="Unassembled WGS sequence"/>
</dbReference>
<dbReference type="InterPro" id="IPR032675">
    <property type="entry name" value="LRR_dom_sf"/>
</dbReference>
<gene>
    <name evidence="3" type="ORF">EJB05_16699</name>
</gene>
<reference evidence="3 4" key="1">
    <citation type="journal article" date="2019" name="Sci. Rep.">
        <title>A high-quality genome of Eragrostis curvula grass provides insights into Poaceae evolution and supports new strategies to enhance forage quality.</title>
        <authorList>
            <person name="Carballo J."/>
            <person name="Santos B.A.C.M."/>
            <person name="Zappacosta D."/>
            <person name="Garbus I."/>
            <person name="Selva J.P."/>
            <person name="Gallo C.A."/>
            <person name="Diaz A."/>
            <person name="Albertini E."/>
            <person name="Caccamo M."/>
            <person name="Echenique V."/>
        </authorList>
    </citation>
    <scope>NUCLEOTIDE SEQUENCE [LARGE SCALE GENOMIC DNA]</scope>
    <source>
        <strain evidence="4">cv. Victoria</strain>
        <tissue evidence="3">Leaf</tissue>
    </source>
</reference>
<dbReference type="Gene3D" id="3.80.10.10">
    <property type="entry name" value="Ribonuclease Inhibitor"/>
    <property type="match status" value="1"/>
</dbReference>
<dbReference type="Gramene" id="TVU34845">
    <property type="protein sequence ID" value="TVU34845"/>
    <property type="gene ID" value="EJB05_16699"/>
</dbReference>
<feature type="region of interest" description="Disordered" evidence="1">
    <location>
        <begin position="363"/>
        <end position="453"/>
    </location>
</feature>
<dbReference type="EMBL" id="RWGY01000009">
    <property type="protein sequence ID" value="TVU34845.1"/>
    <property type="molecule type" value="Genomic_DNA"/>
</dbReference>
<dbReference type="Pfam" id="PF24758">
    <property type="entry name" value="LRR_At5g56370"/>
    <property type="match status" value="1"/>
</dbReference>
<feature type="domain" description="F-box/LRR-repeat protein 15/At3g58940/PEG3-like LRR" evidence="2">
    <location>
        <begin position="76"/>
        <end position="262"/>
    </location>
</feature>
<evidence type="ECO:0000313" key="4">
    <source>
        <dbReference type="Proteomes" id="UP000324897"/>
    </source>
</evidence>
<accession>A0A5J9VFV8</accession>
<proteinExistence type="predicted"/>
<organism evidence="3 4">
    <name type="scientific">Eragrostis curvula</name>
    <name type="common">weeping love grass</name>
    <dbReference type="NCBI Taxonomy" id="38414"/>
    <lineage>
        <taxon>Eukaryota</taxon>
        <taxon>Viridiplantae</taxon>
        <taxon>Streptophyta</taxon>
        <taxon>Embryophyta</taxon>
        <taxon>Tracheophyta</taxon>
        <taxon>Spermatophyta</taxon>
        <taxon>Magnoliopsida</taxon>
        <taxon>Liliopsida</taxon>
        <taxon>Poales</taxon>
        <taxon>Poaceae</taxon>
        <taxon>PACMAD clade</taxon>
        <taxon>Chloridoideae</taxon>
        <taxon>Eragrostideae</taxon>
        <taxon>Eragrostidinae</taxon>
        <taxon>Eragrostis</taxon>
    </lineage>
</organism>
<dbReference type="InterPro" id="IPR053197">
    <property type="entry name" value="F-box_SCFL_complex_component"/>
</dbReference>
<dbReference type="AlphaFoldDB" id="A0A5J9VFV8"/>
<dbReference type="OrthoDB" id="633625at2759"/>